<protein>
    <submittedName>
        <fullName evidence="1">Uncharacterized protein</fullName>
    </submittedName>
</protein>
<dbReference type="Proteomes" id="UP000688137">
    <property type="component" value="Unassembled WGS sequence"/>
</dbReference>
<evidence type="ECO:0000313" key="1">
    <source>
        <dbReference type="EMBL" id="CAD8118620.1"/>
    </source>
</evidence>
<accession>A0A8S1QVW5</accession>
<organism evidence="1 2">
    <name type="scientific">Paramecium primaurelia</name>
    <dbReference type="NCBI Taxonomy" id="5886"/>
    <lineage>
        <taxon>Eukaryota</taxon>
        <taxon>Sar</taxon>
        <taxon>Alveolata</taxon>
        <taxon>Ciliophora</taxon>
        <taxon>Intramacronucleata</taxon>
        <taxon>Oligohymenophorea</taxon>
        <taxon>Peniculida</taxon>
        <taxon>Parameciidae</taxon>
        <taxon>Paramecium</taxon>
    </lineage>
</organism>
<reference evidence="1" key="1">
    <citation type="submission" date="2021-01" db="EMBL/GenBank/DDBJ databases">
        <authorList>
            <consortium name="Genoscope - CEA"/>
            <person name="William W."/>
        </authorList>
    </citation>
    <scope>NUCLEOTIDE SEQUENCE</scope>
</reference>
<gene>
    <name evidence="1" type="ORF">PPRIM_AZ9-3.1.T2530006</name>
</gene>
<keyword evidence="2" id="KW-1185">Reference proteome</keyword>
<dbReference type="AlphaFoldDB" id="A0A8S1QVW5"/>
<comment type="caution">
    <text evidence="1">The sequence shown here is derived from an EMBL/GenBank/DDBJ whole genome shotgun (WGS) entry which is preliminary data.</text>
</comment>
<evidence type="ECO:0000313" key="2">
    <source>
        <dbReference type="Proteomes" id="UP000688137"/>
    </source>
</evidence>
<proteinExistence type="predicted"/>
<dbReference type="EMBL" id="CAJJDM010000262">
    <property type="protein sequence ID" value="CAD8118620.1"/>
    <property type="molecule type" value="Genomic_DNA"/>
</dbReference>
<sequence length="54" mass="6409">MERINTELLEVYQIYLLNSEAQAYDAGKYKNNLRKRNMEIHFSGLGDVLKNLKY</sequence>
<name>A0A8S1QVW5_PARPR</name>